<keyword evidence="8" id="KW-0007">Acetylation</keyword>
<dbReference type="FunFam" id="3.40.630.30:FF:000002">
    <property type="entry name" value="Histone acetyltransferase"/>
    <property type="match status" value="1"/>
</dbReference>
<keyword evidence="12" id="KW-0012">Acyltransferase</keyword>
<proteinExistence type="inferred from homology"/>
<dbReference type="Gene3D" id="1.10.10.10">
    <property type="entry name" value="Winged helix-like DNA-binding domain superfamily/Winged helix DNA-binding domain"/>
    <property type="match status" value="1"/>
</dbReference>
<organism evidence="18 19">
    <name type="scientific">Symbiochloris irregularis</name>
    <dbReference type="NCBI Taxonomy" id="706552"/>
    <lineage>
        <taxon>Eukaryota</taxon>
        <taxon>Viridiplantae</taxon>
        <taxon>Chlorophyta</taxon>
        <taxon>core chlorophytes</taxon>
        <taxon>Trebouxiophyceae</taxon>
        <taxon>Trebouxiales</taxon>
        <taxon>Trebouxiaceae</taxon>
        <taxon>Symbiochloris</taxon>
    </lineage>
</organism>
<evidence type="ECO:0000256" key="7">
    <source>
        <dbReference type="ARBA" id="ARBA00022833"/>
    </source>
</evidence>
<evidence type="ECO:0000256" key="2">
    <source>
        <dbReference type="ARBA" id="ARBA00010107"/>
    </source>
</evidence>
<dbReference type="InterPro" id="IPR016181">
    <property type="entry name" value="Acyl_CoA_acyltransferase"/>
</dbReference>
<comment type="similarity">
    <text evidence="2">Belongs to the MYST (SAS/MOZ) family.</text>
</comment>
<comment type="subcellular location">
    <subcellularLocation>
        <location evidence="1">Nucleus</location>
    </subcellularLocation>
</comment>
<dbReference type="InterPro" id="IPR040706">
    <property type="entry name" value="Zf-MYST"/>
</dbReference>
<dbReference type="FunFam" id="3.30.60.60:FF:000001">
    <property type="entry name" value="Histone acetyltransferase"/>
    <property type="match status" value="1"/>
</dbReference>
<protein>
    <recommendedName>
        <fullName evidence="3">histone acetyltransferase</fullName>
        <ecNumber evidence="3">2.3.1.48</ecNumber>
    </recommendedName>
</protein>
<keyword evidence="10" id="KW-0804">Transcription</keyword>
<keyword evidence="4" id="KW-0808">Transferase</keyword>
<feature type="domain" description="MYST-type HAT" evidence="17">
    <location>
        <begin position="166"/>
        <end position="455"/>
    </location>
</feature>
<dbReference type="InterPro" id="IPR016197">
    <property type="entry name" value="Chromo-like_dom_sf"/>
</dbReference>
<feature type="active site" description="Proton donor/acceptor" evidence="13">
    <location>
        <position position="359"/>
    </location>
</feature>
<keyword evidence="19" id="KW-1185">Reference proteome</keyword>
<evidence type="ECO:0000313" key="18">
    <source>
        <dbReference type="EMBL" id="KAK9798619.1"/>
    </source>
</evidence>
<reference evidence="18 19" key="1">
    <citation type="journal article" date="2024" name="Nat. Commun.">
        <title>Phylogenomics reveals the evolutionary origins of lichenization in chlorophyte algae.</title>
        <authorList>
            <person name="Puginier C."/>
            <person name="Libourel C."/>
            <person name="Otte J."/>
            <person name="Skaloud P."/>
            <person name="Haon M."/>
            <person name="Grisel S."/>
            <person name="Petersen M."/>
            <person name="Berrin J.G."/>
            <person name="Delaux P.M."/>
            <person name="Dal Grande F."/>
            <person name="Keller J."/>
        </authorList>
    </citation>
    <scope>NUCLEOTIDE SEQUENCE [LARGE SCALE GENOMIC DNA]</scope>
    <source>
        <strain evidence="18 19">SAG 2036</strain>
    </source>
</reference>
<dbReference type="Pfam" id="PF01853">
    <property type="entry name" value="MOZ_SAS"/>
    <property type="match status" value="1"/>
</dbReference>
<evidence type="ECO:0000256" key="13">
    <source>
        <dbReference type="PIRSR" id="PIRSR602717-51"/>
    </source>
</evidence>
<dbReference type="Pfam" id="PF11717">
    <property type="entry name" value="Tudor-knot"/>
    <property type="match status" value="1"/>
</dbReference>
<keyword evidence="5" id="KW-0479">Metal-binding</keyword>
<dbReference type="EMBL" id="JALJOQ010000096">
    <property type="protein sequence ID" value="KAK9798619.1"/>
    <property type="molecule type" value="Genomic_DNA"/>
</dbReference>
<keyword evidence="9" id="KW-0805">Transcription regulation</keyword>
<evidence type="ECO:0000256" key="14">
    <source>
        <dbReference type="PROSITE-ProRule" id="PRU00042"/>
    </source>
</evidence>
<evidence type="ECO:0000256" key="10">
    <source>
        <dbReference type="ARBA" id="ARBA00023163"/>
    </source>
</evidence>
<accession>A0AAW1NXT1</accession>
<evidence type="ECO:0000256" key="9">
    <source>
        <dbReference type="ARBA" id="ARBA00023015"/>
    </source>
</evidence>
<dbReference type="GO" id="GO:0008270">
    <property type="term" value="F:zinc ion binding"/>
    <property type="evidence" value="ECO:0007669"/>
    <property type="project" value="UniProtKB-KW"/>
</dbReference>
<gene>
    <name evidence="18" type="ORF">WJX73_010647</name>
</gene>
<evidence type="ECO:0000256" key="12">
    <source>
        <dbReference type="ARBA" id="ARBA00023315"/>
    </source>
</evidence>
<dbReference type="InterPro" id="IPR013087">
    <property type="entry name" value="Znf_C2H2_type"/>
</dbReference>
<dbReference type="GO" id="GO:0004402">
    <property type="term" value="F:histone acetyltransferase activity"/>
    <property type="evidence" value="ECO:0007669"/>
    <property type="project" value="InterPro"/>
</dbReference>
<keyword evidence="6 14" id="KW-0863">Zinc-finger</keyword>
<dbReference type="GO" id="GO:0006355">
    <property type="term" value="P:regulation of DNA-templated transcription"/>
    <property type="evidence" value="ECO:0007669"/>
    <property type="project" value="InterPro"/>
</dbReference>
<comment type="caution">
    <text evidence="18">The sequence shown here is derived from an EMBL/GenBank/DDBJ whole genome shotgun (WGS) entry which is preliminary data.</text>
</comment>
<sequence>MAAGDLTQANGRRGSGIPNVKTHQPQAEGARQGPQIIGTRQLCQATFDGKQHTAEILQARTVGDSYEYYVHYCDFDKRLDEWLHQDKVSPLIATIPSLDAVSPRLASIPSLASDSAQGLSSLALGESQKLTRRQKRHFNELHHVQQDVSELAPIDQHLEKEHQEKTKVKNIQVIELGKYEIDTWYYSPYPEPFATQHKLFLCEFCLKYFRKRKTLLRHLAKCEPLHPPGDEIYRSPPASHERGERPNPAAPATTLSVFEVDGRKSKVYCQSLCLLSKLFLDHKTLYYDVDPFLFYVLCECDSDGHHIVGYFSKEKHSSEGYNLACILSLPPYQRNGYGKFLITFSYELSKKEAKVGTPERPLSDLGNVSYRSYWTRKILQTLHDQGINLSIKDISELTCIRTDDIVTSLQSLNLIKYWKGDHIIAVTHRAVEDHVRSIEDSRFIEVDASRLHWEPYTHTAKPEPAGRR</sequence>
<dbReference type="Proteomes" id="UP001465755">
    <property type="component" value="Unassembled WGS sequence"/>
</dbReference>
<dbReference type="Gene3D" id="2.30.30.140">
    <property type="match status" value="1"/>
</dbReference>
<dbReference type="GO" id="GO:0005634">
    <property type="term" value="C:nucleus"/>
    <property type="evidence" value="ECO:0007669"/>
    <property type="project" value="UniProtKB-SubCell"/>
</dbReference>
<dbReference type="EC" id="2.3.1.48" evidence="3"/>
<dbReference type="InterPro" id="IPR036388">
    <property type="entry name" value="WH-like_DNA-bd_sf"/>
</dbReference>
<feature type="region of interest" description="Disordered" evidence="15">
    <location>
        <begin position="1"/>
        <end position="33"/>
    </location>
</feature>
<keyword evidence="7" id="KW-0862">Zinc</keyword>
<evidence type="ECO:0000256" key="5">
    <source>
        <dbReference type="ARBA" id="ARBA00022723"/>
    </source>
</evidence>
<dbReference type="InterPro" id="IPR002717">
    <property type="entry name" value="HAT_MYST-type"/>
</dbReference>
<keyword evidence="11" id="KW-0539">Nucleus</keyword>
<evidence type="ECO:0000259" key="17">
    <source>
        <dbReference type="PROSITE" id="PS51726"/>
    </source>
</evidence>
<dbReference type="Gene3D" id="3.30.60.60">
    <property type="entry name" value="N-acetyl transferase-like"/>
    <property type="match status" value="1"/>
</dbReference>
<name>A0AAW1NXT1_9CHLO</name>
<dbReference type="PANTHER" id="PTHR10615">
    <property type="entry name" value="HISTONE ACETYLTRANSFERASE"/>
    <property type="match status" value="1"/>
</dbReference>
<evidence type="ECO:0000256" key="3">
    <source>
        <dbReference type="ARBA" id="ARBA00013184"/>
    </source>
</evidence>
<evidence type="ECO:0000259" key="16">
    <source>
        <dbReference type="PROSITE" id="PS50157"/>
    </source>
</evidence>
<dbReference type="Gene3D" id="3.40.630.30">
    <property type="match status" value="1"/>
</dbReference>
<evidence type="ECO:0000256" key="4">
    <source>
        <dbReference type="ARBA" id="ARBA00022679"/>
    </source>
</evidence>
<dbReference type="PROSITE" id="PS51726">
    <property type="entry name" value="MYST_HAT"/>
    <property type="match status" value="1"/>
</dbReference>
<dbReference type="InterPro" id="IPR050603">
    <property type="entry name" value="MYST_HAT"/>
</dbReference>
<evidence type="ECO:0000256" key="15">
    <source>
        <dbReference type="SAM" id="MobiDB-lite"/>
    </source>
</evidence>
<evidence type="ECO:0000256" key="11">
    <source>
        <dbReference type="ARBA" id="ARBA00023242"/>
    </source>
</evidence>
<dbReference type="PROSITE" id="PS50157">
    <property type="entry name" value="ZINC_FINGER_C2H2_2"/>
    <property type="match status" value="1"/>
</dbReference>
<dbReference type="InterPro" id="IPR025995">
    <property type="entry name" value="Tudor-knot"/>
</dbReference>
<dbReference type="AlphaFoldDB" id="A0AAW1NXT1"/>
<dbReference type="PANTHER" id="PTHR10615:SF219">
    <property type="entry name" value="HISTONE ACETYLTRANSFERASE KAT5"/>
    <property type="match status" value="1"/>
</dbReference>
<dbReference type="SUPFAM" id="SSF55729">
    <property type="entry name" value="Acyl-CoA N-acyltransferases (Nat)"/>
    <property type="match status" value="1"/>
</dbReference>
<feature type="compositionally biased region" description="Basic and acidic residues" evidence="15">
    <location>
        <begin position="231"/>
        <end position="245"/>
    </location>
</feature>
<evidence type="ECO:0000256" key="1">
    <source>
        <dbReference type="ARBA" id="ARBA00004123"/>
    </source>
</evidence>
<dbReference type="Pfam" id="PF17772">
    <property type="entry name" value="zf-MYST"/>
    <property type="match status" value="1"/>
</dbReference>
<feature type="domain" description="C2H2-type" evidence="16">
    <location>
        <begin position="200"/>
        <end position="231"/>
    </location>
</feature>
<evidence type="ECO:0000313" key="19">
    <source>
        <dbReference type="Proteomes" id="UP001465755"/>
    </source>
</evidence>
<dbReference type="SUPFAM" id="SSF54160">
    <property type="entry name" value="Chromo domain-like"/>
    <property type="match status" value="1"/>
</dbReference>
<evidence type="ECO:0000256" key="8">
    <source>
        <dbReference type="ARBA" id="ARBA00022990"/>
    </source>
</evidence>
<dbReference type="FunFam" id="1.10.10.10:FF:000022">
    <property type="entry name" value="Histone acetyltransferase"/>
    <property type="match status" value="1"/>
</dbReference>
<evidence type="ECO:0000256" key="6">
    <source>
        <dbReference type="ARBA" id="ARBA00022771"/>
    </source>
</evidence>
<feature type="region of interest" description="Disordered" evidence="15">
    <location>
        <begin position="231"/>
        <end position="250"/>
    </location>
</feature>